<comment type="caution">
    <text evidence="2">The sequence shown here is derived from an EMBL/GenBank/DDBJ whole genome shotgun (WGS) entry which is preliminary data.</text>
</comment>
<keyword evidence="1" id="KW-1133">Transmembrane helix</keyword>
<sequence>MADANRSRLHGNAKKFGKYTGGLQVIGAGAGRTGTTSLKLALEILYNAKCYHFDTITQGKNFHHCQMWNEQYNGVADHFDTLLEDNAAAVDWPASFFYEELMAKYPDAKVVLTVREPEKWYESMINTLYAFKKEVGPLWIAKGGPLSQVVGMATTIIWDGFFGGKVEDRQFAIDLYKKQNLKVRQTVPPHKLLVFEVKDGWEPLCKFLGEPIPSVPFPNSNDTEAFRKEIATMKKIAKFLPFVLTTLAAVAVTGVKRFMF</sequence>
<dbReference type="InterPro" id="IPR040632">
    <property type="entry name" value="Sulfotransfer_4"/>
</dbReference>
<feature type="transmembrane region" description="Helical" evidence="1">
    <location>
        <begin position="236"/>
        <end position="255"/>
    </location>
</feature>
<dbReference type="AlphaFoldDB" id="A0AAE0BHU6"/>
<dbReference type="SUPFAM" id="SSF52540">
    <property type="entry name" value="P-loop containing nucleoside triphosphate hydrolases"/>
    <property type="match status" value="1"/>
</dbReference>
<reference evidence="2 3" key="1">
    <citation type="journal article" date="2015" name="Genome Biol. Evol.">
        <title>Comparative Genomics of a Bacterivorous Green Alga Reveals Evolutionary Causalities and Consequences of Phago-Mixotrophic Mode of Nutrition.</title>
        <authorList>
            <person name="Burns J.A."/>
            <person name="Paasch A."/>
            <person name="Narechania A."/>
            <person name="Kim E."/>
        </authorList>
    </citation>
    <scope>NUCLEOTIDE SEQUENCE [LARGE SCALE GENOMIC DNA]</scope>
    <source>
        <strain evidence="2 3">PLY_AMNH</strain>
    </source>
</reference>
<gene>
    <name evidence="2" type="ORF">CYMTET_53010</name>
</gene>
<dbReference type="Proteomes" id="UP001190700">
    <property type="component" value="Unassembled WGS sequence"/>
</dbReference>
<protein>
    <submittedName>
        <fullName evidence="2">Uncharacterized protein</fullName>
    </submittedName>
</protein>
<dbReference type="EMBL" id="LGRX02034790">
    <property type="protein sequence ID" value="KAK3236878.1"/>
    <property type="molecule type" value="Genomic_DNA"/>
</dbReference>
<organism evidence="2 3">
    <name type="scientific">Cymbomonas tetramitiformis</name>
    <dbReference type="NCBI Taxonomy" id="36881"/>
    <lineage>
        <taxon>Eukaryota</taxon>
        <taxon>Viridiplantae</taxon>
        <taxon>Chlorophyta</taxon>
        <taxon>Pyramimonadophyceae</taxon>
        <taxon>Pyramimonadales</taxon>
        <taxon>Pyramimonadaceae</taxon>
        <taxon>Cymbomonas</taxon>
    </lineage>
</organism>
<evidence type="ECO:0000256" key="1">
    <source>
        <dbReference type="SAM" id="Phobius"/>
    </source>
</evidence>
<keyword evidence="1" id="KW-0472">Membrane</keyword>
<dbReference type="Gene3D" id="3.40.50.300">
    <property type="entry name" value="P-loop containing nucleotide triphosphate hydrolases"/>
    <property type="match status" value="1"/>
</dbReference>
<dbReference type="PANTHER" id="PTHR36978">
    <property type="entry name" value="P-LOOP CONTAINING NUCLEOTIDE TRIPHOSPHATE HYDROLASE"/>
    <property type="match status" value="1"/>
</dbReference>
<dbReference type="Pfam" id="PF17784">
    <property type="entry name" value="Sulfotransfer_4"/>
    <property type="match status" value="1"/>
</dbReference>
<keyword evidence="1" id="KW-0812">Transmembrane</keyword>
<name>A0AAE0BHU6_9CHLO</name>
<proteinExistence type="predicted"/>
<evidence type="ECO:0000313" key="3">
    <source>
        <dbReference type="Proteomes" id="UP001190700"/>
    </source>
</evidence>
<dbReference type="PANTHER" id="PTHR36978:SF4">
    <property type="entry name" value="P-LOOP CONTAINING NUCLEOSIDE TRIPHOSPHATE HYDROLASE PROTEIN"/>
    <property type="match status" value="1"/>
</dbReference>
<evidence type="ECO:0000313" key="2">
    <source>
        <dbReference type="EMBL" id="KAK3236878.1"/>
    </source>
</evidence>
<dbReference type="InterPro" id="IPR027417">
    <property type="entry name" value="P-loop_NTPase"/>
</dbReference>
<keyword evidence="3" id="KW-1185">Reference proteome</keyword>
<accession>A0AAE0BHU6</accession>